<keyword evidence="4" id="KW-0597">Phosphoprotein</keyword>
<dbReference type="Gene3D" id="3.30.450.30">
    <property type="entry name" value="Dynein light chain 2a, cytoplasmic"/>
    <property type="match status" value="1"/>
</dbReference>
<gene>
    <name evidence="8" type="ORF">OLEA9_A109174</name>
</gene>
<keyword evidence="9" id="KW-1185">Reference proteome</keyword>
<dbReference type="Gramene" id="OE9A109174T1">
    <property type="protein sequence ID" value="OE9A109174C1"/>
    <property type="gene ID" value="OE9A109174"/>
</dbReference>
<sequence>MCDIEDHEGHRLTTPAIVVHDGFVWAQSATFPQFKPEEINGITTDFDEPGHLARTGLHLRGTIAVLYM</sequence>
<reference evidence="8 9" key="1">
    <citation type="submission" date="2019-12" db="EMBL/GenBank/DDBJ databases">
        <authorList>
            <person name="Alioto T."/>
            <person name="Alioto T."/>
            <person name="Gomez Garrido J."/>
        </authorList>
    </citation>
    <scope>NUCLEOTIDE SEQUENCE [LARGE SCALE GENOMIC DNA]</scope>
</reference>
<evidence type="ECO:0000256" key="7">
    <source>
        <dbReference type="ARBA" id="ARBA00032793"/>
    </source>
</evidence>
<dbReference type="PRINTS" id="PR00392">
    <property type="entry name" value="PROFILIN"/>
</dbReference>
<dbReference type="InterPro" id="IPR036140">
    <property type="entry name" value="PFN_sf"/>
</dbReference>
<dbReference type="Pfam" id="PF00235">
    <property type="entry name" value="Profilin"/>
    <property type="match status" value="1"/>
</dbReference>
<protein>
    <recommendedName>
        <fullName evidence="7">Pollen allergen Ole e 2</fullName>
    </recommendedName>
</protein>
<evidence type="ECO:0000256" key="6">
    <source>
        <dbReference type="ARBA" id="ARBA00023212"/>
    </source>
</evidence>
<dbReference type="GO" id="GO:0005856">
    <property type="term" value="C:cytoskeleton"/>
    <property type="evidence" value="ECO:0007669"/>
    <property type="project" value="UniProtKB-SubCell"/>
</dbReference>
<comment type="subcellular location">
    <subcellularLocation>
        <location evidence="1">Cytoplasm</location>
        <location evidence="1">Cytoskeleton</location>
    </subcellularLocation>
</comment>
<evidence type="ECO:0000256" key="4">
    <source>
        <dbReference type="ARBA" id="ARBA00022553"/>
    </source>
</evidence>
<dbReference type="InterPro" id="IPR005455">
    <property type="entry name" value="PFN_euk"/>
</dbReference>
<name>A0A8S0SDL9_OLEEU</name>
<evidence type="ECO:0000256" key="2">
    <source>
        <dbReference type="ARBA" id="ARBA00010058"/>
    </source>
</evidence>
<keyword evidence="6" id="KW-0206">Cytoskeleton</keyword>
<organism evidence="8 9">
    <name type="scientific">Olea europaea subsp. europaea</name>
    <dbReference type="NCBI Taxonomy" id="158383"/>
    <lineage>
        <taxon>Eukaryota</taxon>
        <taxon>Viridiplantae</taxon>
        <taxon>Streptophyta</taxon>
        <taxon>Embryophyta</taxon>
        <taxon>Tracheophyta</taxon>
        <taxon>Spermatophyta</taxon>
        <taxon>Magnoliopsida</taxon>
        <taxon>eudicotyledons</taxon>
        <taxon>Gunneridae</taxon>
        <taxon>Pentapetalae</taxon>
        <taxon>asterids</taxon>
        <taxon>lamiids</taxon>
        <taxon>Lamiales</taxon>
        <taxon>Oleaceae</taxon>
        <taxon>Oleeae</taxon>
        <taxon>Olea</taxon>
    </lineage>
</organism>
<accession>A0A8S0SDL9</accession>
<dbReference type="InterPro" id="IPR048278">
    <property type="entry name" value="PFN"/>
</dbReference>
<dbReference type="AlphaFoldDB" id="A0A8S0SDL9"/>
<keyword evidence="5" id="KW-0009">Actin-binding</keyword>
<keyword evidence="3" id="KW-0963">Cytoplasm</keyword>
<evidence type="ECO:0000313" key="8">
    <source>
        <dbReference type="EMBL" id="CAA2990518.1"/>
    </source>
</evidence>
<dbReference type="Proteomes" id="UP000594638">
    <property type="component" value="Unassembled WGS sequence"/>
</dbReference>
<evidence type="ECO:0000313" key="9">
    <source>
        <dbReference type="Proteomes" id="UP000594638"/>
    </source>
</evidence>
<evidence type="ECO:0000256" key="3">
    <source>
        <dbReference type="ARBA" id="ARBA00022490"/>
    </source>
</evidence>
<comment type="similarity">
    <text evidence="2">Belongs to the profilin family.</text>
</comment>
<evidence type="ECO:0000256" key="5">
    <source>
        <dbReference type="ARBA" id="ARBA00023203"/>
    </source>
</evidence>
<dbReference type="OrthoDB" id="421374at2759"/>
<dbReference type="PRINTS" id="PR01640">
    <property type="entry name" value="PROFILINPLNT"/>
</dbReference>
<proteinExistence type="inferred from homology"/>
<comment type="caution">
    <text evidence="8">The sequence shown here is derived from an EMBL/GenBank/DDBJ whole genome shotgun (WGS) entry which is preliminary data.</text>
</comment>
<dbReference type="EMBL" id="CACTIH010004311">
    <property type="protein sequence ID" value="CAA2990518.1"/>
    <property type="molecule type" value="Genomic_DNA"/>
</dbReference>
<dbReference type="SUPFAM" id="SSF55770">
    <property type="entry name" value="Profilin (actin-binding protein)"/>
    <property type="match status" value="1"/>
</dbReference>
<dbReference type="GO" id="GO:0003779">
    <property type="term" value="F:actin binding"/>
    <property type="evidence" value="ECO:0007669"/>
    <property type="project" value="UniProtKB-KW"/>
</dbReference>
<evidence type="ECO:0000256" key="1">
    <source>
        <dbReference type="ARBA" id="ARBA00004245"/>
    </source>
</evidence>